<feature type="domain" description="Methyltransferase putative zinc binding" evidence="6">
    <location>
        <begin position="3"/>
        <end position="63"/>
    </location>
</feature>
<evidence type="ECO:0000256" key="3">
    <source>
        <dbReference type="ARBA" id="ARBA00022679"/>
    </source>
</evidence>
<dbReference type="InterPro" id="IPR050723">
    <property type="entry name" value="CFA/CMAS"/>
</dbReference>
<keyword evidence="3 8" id="KW-0808">Transferase</keyword>
<dbReference type="Pfam" id="PF08421">
    <property type="entry name" value="Methyltransf_13"/>
    <property type="match status" value="1"/>
</dbReference>
<name>B7K2J7_RIPO1</name>
<keyword evidence="2 8" id="KW-0489">Methyltransferase</keyword>
<dbReference type="KEGG" id="cyp:PCC8801_2379"/>
<protein>
    <submittedName>
        <fullName evidence="8">C-methyltransferase</fullName>
    </submittedName>
</protein>
<dbReference type="GO" id="GO:0032259">
    <property type="term" value="P:methylation"/>
    <property type="evidence" value="ECO:0007669"/>
    <property type="project" value="UniProtKB-KW"/>
</dbReference>
<evidence type="ECO:0000256" key="4">
    <source>
        <dbReference type="ARBA" id="ARBA00022691"/>
    </source>
</evidence>
<keyword evidence="4" id="KW-0949">S-adenosyl-L-methionine</keyword>
<evidence type="ECO:0000256" key="2">
    <source>
        <dbReference type="ARBA" id="ARBA00022603"/>
    </source>
</evidence>
<dbReference type="PANTHER" id="PTHR43667:SF1">
    <property type="entry name" value="CYCLOPROPANE-FATTY-ACYL-PHOSPHOLIPID SYNTHASE"/>
    <property type="match status" value="1"/>
</dbReference>
<dbReference type="Gene3D" id="3.40.50.150">
    <property type="entry name" value="Vaccinia Virus protein VP39"/>
    <property type="match status" value="1"/>
</dbReference>
<dbReference type="AlphaFoldDB" id="B7K2J7"/>
<dbReference type="Gene3D" id="6.20.50.110">
    <property type="entry name" value="Methyltransferase, zinc-binding domain"/>
    <property type="match status" value="1"/>
</dbReference>
<accession>B7K2J7</accession>
<dbReference type="InterPro" id="IPR013630">
    <property type="entry name" value="Methyltransf_Zn-bd_dom_put"/>
</dbReference>
<evidence type="ECO:0000313" key="8">
    <source>
        <dbReference type="EMBL" id="ACK66390.1"/>
    </source>
</evidence>
<proteinExistence type="inferred from homology"/>
<evidence type="ECO:0000259" key="7">
    <source>
        <dbReference type="Pfam" id="PF08484"/>
    </source>
</evidence>
<organism evidence="8 9">
    <name type="scientific">Rippkaea orientalis (strain PCC 8801 / RF-1)</name>
    <name type="common">Cyanothece sp. (strain PCC 8801)</name>
    <dbReference type="NCBI Taxonomy" id="41431"/>
    <lineage>
        <taxon>Bacteria</taxon>
        <taxon>Bacillati</taxon>
        <taxon>Cyanobacteriota</taxon>
        <taxon>Cyanophyceae</taxon>
        <taxon>Oscillatoriophycideae</taxon>
        <taxon>Chroococcales</taxon>
        <taxon>Aphanothecaceae</taxon>
        <taxon>Rippkaea</taxon>
        <taxon>Rippkaea orientalis</taxon>
    </lineage>
</organism>
<evidence type="ECO:0000313" key="9">
    <source>
        <dbReference type="Proteomes" id="UP000008204"/>
    </source>
</evidence>
<evidence type="ECO:0000259" key="6">
    <source>
        <dbReference type="Pfam" id="PF08421"/>
    </source>
</evidence>
<dbReference type="OrthoDB" id="9815644at2"/>
<dbReference type="Pfam" id="PF08484">
    <property type="entry name" value="Methyltransf_14"/>
    <property type="match status" value="1"/>
</dbReference>
<gene>
    <name evidence="8" type="ordered locus">PCC8801_2379</name>
</gene>
<dbReference type="Proteomes" id="UP000008204">
    <property type="component" value="Chromosome"/>
</dbReference>
<reference evidence="9" key="1">
    <citation type="journal article" date="2011" name="MBio">
        <title>Novel metabolic attributes of the genus Cyanothece, comprising a group of unicellular nitrogen-fixing Cyanobacteria.</title>
        <authorList>
            <person name="Bandyopadhyay A."/>
            <person name="Elvitigala T."/>
            <person name="Welsh E."/>
            <person name="Stockel J."/>
            <person name="Liberton M."/>
            <person name="Min H."/>
            <person name="Sherman L.A."/>
            <person name="Pakrasi H.B."/>
        </authorList>
    </citation>
    <scope>NUCLEOTIDE SEQUENCE [LARGE SCALE GENOMIC DNA]</scope>
    <source>
        <strain evidence="9">PCC 8801</strain>
    </source>
</reference>
<comment type="similarity">
    <text evidence="1">Belongs to the CFA/CMAS family.</text>
</comment>
<evidence type="ECO:0000256" key="1">
    <source>
        <dbReference type="ARBA" id="ARBA00010815"/>
    </source>
</evidence>
<evidence type="ECO:0000256" key="5">
    <source>
        <dbReference type="ARBA" id="ARBA00023098"/>
    </source>
</evidence>
<dbReference type="Pfam" id="PF13489">
    <property type="entry name" value="Methyltransf_23"/>
    <property type="match status" value="1"/>
</dbReference>
<feature type="domain" description="C-methyltransferase" evidence="7">
    <location>
        <begin position="240"/>
        <end position="395"/>
    </location>
</feature>
<dbReference type="GO" id="GO:0008168">
    <property type="term" value="F:methyltransferase activity"/>
    <property type="evidence" value="ECO:0007669"/>
    <property type="project" value="UniProtKB-KW"/>
</dbReference>
<dbReference type="InterPro" id="IPR013691">
    <property type="entry name" value="MeTrfase_14"/>
</dbReference>
<dbReference type="HOGENOM" id="CLU_038800_1_0_3"/>
<dbReference type="Gene3D" id="3.40.50.720">
    <property type="entry name" value="NAD(P)-binding Rossmann-like Domain"/>
    <property type="match status" value="1"/>
</dbReference>
<dbReference type="RefSeq" id="WP_012595658.1">
    <property type="nucleotide sequence ID" value="NC_011726.1"/>
</dbReference>
<dbReference type="eggNOG" id="COG4976">
    <property type="taxonomic scope" value="Bacteria"/>
</dbReference>
<dbReference type="InterPro" id="IPR038576">
    <property type="entry name" value="Methyltransf_Zn-bd_dom_put_sf"/>
</dbReference>
<dbReference type="SUPFAM" id="SSF53335">
    <property type="entry name" value="S-adenosyl-L-methionine-dependent methyltransferases"/>
    <property type="match status" value="1"/>
</dbReference>
<dbReference type="STRING" id="41431.PCC8801_2379"/>
<dbReference type="PANTHER" id="PTHR43667">
    <property type="entry name" value="CYCLOPROPANE-FATTY-ACYL-PHOSPHOLIPID SYNTHASE"/>
    <property type="match status" value="1"/>
</dbReference>
<keyword evidence="5" id="KW-0443">Lipid metabolism</keyword>
<sequence>MICRVCDSSNLELAIDLGHQPWCNHFLKSEEVGKEPFYPLRVLYCHDCGTVQLDYTVKKEIMFGDHTYLSGVTKSLSEHFKNIAQEIDDRFFKNTPNKSVLDIGSNDGTQLKHFQALGYDVLGVESSKTTAKIATDAGVPTLNDFFNLEVVKRLDRQFHAINAAGVFFHLEELHSVTEGIREALREDGVFVVQFLYMKRIVDNLAFDQIYHEHLLYYNLNTIEVLLNRHGLSMFDAYLSPIHGGSIIGFVTHKGTKEPSERLLKMRQAEVDEKSNELSTYLDFSKRIEQMKVDNLAYLEQAKKDGKTIWGFGAPVKGNTLLNYFGIGTQYLDYLVEKNELRRGLYSPGMHIPIVIEKELTKLPDIYYVLAWNFKKEILANNQTLIDQGIEFYFPVDPTEV</sequence>
<dbReference type="EMBL" id="CP001287">
    <property type="protein sequence ID" value="ACK66390.1"/>
    <property type="molecule type" value="Genomic_DNA"/>
</dbReference>
<dbReference type="CDD" id="cd02440">
    <property type="entry name" value="AdoMet_MTases"/>
    <property type="match status" value="1"/>
</dbReference>
<dbReference type="GO" id="GO:0006629">
    <property type="term" value="P:lipid metabolic process"/>
    <property type="evidence" value="ECO:0007669"/>
    <property type="project" value="UniProtKB-KW"/>
</dbReference>
<dbReference type="InterPro" id="IPR029063">
    <property type="entry name" value="SAM-dependent_MTases_sf"/>
</dbReference>
<keyword evidence="9" id="KW-1185">Reference proteome</keyword>